<evidence type="ECO:0000313" key="2">
    <source>
        <dbReference type="EMBL" id="APH73572.1"/>
    </source>
</evidence>
<sequence length="78" mass="8522">MNAFGFTPLCPDGHLPLKGGDHLPLRSPPSSDVAERAWTAKPLISPLEGEIPDRAEGGTSERPILRRFRANPRPEPRA</sequence>
<name>A0A1L3SW70_9HYPH</name>
<dbReference type="KEGG" id="meso:BSQ44_20985"/>
<evidence type="ECO:0000313" key="3">
    <source>
        <dbReference type="Proteomes" id="UP000182840"/>
    </source>
</evidence>
<evidence type="ECO:0000256" key="1">
    <source>
        <dbReference type="SAM" id="MobiDB-lite"/>
    </source>
</evidence>
<reference evidence="3" key="1">
    <citation type="submission" date="2016-11" db="EMBL/GenBank/DDBJ databases">
        <title>Mesorhizobium oceanicum sp. nov., isolated from deep seawater in South China Sea.</title>
        <authorList>
            <person name="Fu G.-Y."/>
        </authorList>
    </citation>
    <scope>NUCLEOTIDE SEQUENCE [LARGE SCALE GENOMIC DNA]</scope>
    <source>
        <strain evidence="3">B7</strain>
    </source>
</reference>
<evidence type="ECO:0008006" key="4">
    <source>
        <dbReference type="Google" id="ProtNLM"/>
    </source>
</evidence>
<protein>
    <recommendedName>
        <fullName evidence="4">Lytic murein transglycosylase</fullName>
    </recommendedName>
</protein>
<dbReference type="EMBL" id="CP018171">
    <property type="protein sequence ID" value="APH73572.1"/>
    <property type="molecule type" value="Genomic_DNA"/>
</dbReference>
<proteinExistence type="predicted"/>
<keyword evidence="3" id="KW-1185">Reference proteome</keyword>
<gene>
    <name evidence="2" type="ORF">BSQ44_20985</name>
</gene>
<dbReference type="AlphaFoldDB" id="A0A1L3SW70"/>
<dbReference type="Proteomes" id="UP000182840">
    <property type="component" value="Chromosome"/>
</dbReference>
<organism evidence="2 3">
    <name type="scientific">Aquibium oceanicum</name>
    <dbReference type="NCBI Taxonomy" id="1670800"/>
    <lineage>
        <taxon>Bacteria</taxon>
        <taxon>Pseudomonadati</taxon>
        <taxon>Pseudomonadota</taxon>
        <taxon>Alphaproteobacteria</taxon>
        <taxon>Hyphomicrobiales</taxon>
        <taxon>Phyllobacteriaceae</taxon>
        <taxon>Aquibium</taxon>
    </lineage>
</organism>
<accession>A0A1L3SW70</accession>
<feature type="region of interest" description="Disordered" evidence="1">
    <location>
        <begin position="44"/>
        <end position="78"/>
    </location>
</feature>
<dbReference type="STRING" id="1670800.BSQ44_20985"/>